<feature type="transmembrane region" description="Helical" evidence="5">
    <location>
        <begin position="97"/>
        <end position="118"/>
    </location>
</feature>
<sequence>MEEKSPDHDRIAFSKTGIILPAISGTISFLASCLIMITILRSKQNTNYHRIIFFMSFWDALSSFSISLTTLPMPSDTVYNYAGPSFGNKYTCQGQQAFIIITSVAMVLLSSVMLNSYYLCIMRYHVSNAKFRKYAEPIFLLLSIPLSLTAPIYLARKEMLNPTIHESFCNVDVYPHECLQDNSIECIRGDRLGIDMKFLFSIAAIVEIAILTVSMGLIVHTSCQEKILETKNVASQAFMYLFTCILTWGLAAVNTMLQQENKVIVILTFIFFPLQGFFNLLIFMFHKIYTYKTFNHVYFTMDVVKMFFVSPEQFQDQYVCGIENVERLFELRKFEELKLQKEVSPDAFFEENNISNALERTPEEKEDEDMVKSADLSVQVGAAYEPASLSEFCEEKLRKTT</sequence>
<feature type="transmembrane region" description="Helical" evidence="5">
    <location>
        <begin position="51"/>
        <end position="71"/>
    </location>
</feature>
<keyword evidence="7" id="KW-1185">Reference proteome</keyword>
<name>A0AAD3CZ51_9STRA</name>
<evidence type="ECO:0000256" key="2">
    <source>
        <dbReference type="ARBA" id="ARBA00022692"/>
    </source>
</evidence>
<dbReference type="GO" id="GO:0005886">
    <property type="term" value="C:plasma membrane"/>
    <property type="evidence" value="ECO:0007669"/>
    <property type="project" value="TreeGrafter"/>
</dbReference>
<evidence type="ECO:0000256" key="5">
    <source>
        <dbReference type="SAM" id="Phobius"/>
    </source>
</evidence>
<evidence type="ECO:0000256" key="4">
    <source>
        <dbReference type="ARBA" id="ARBA00023136"/>
    </source>
</evidence>
<proteinExistence type="predicted"/>
<evidence type="ECO:0008006" key="8">
    <source>
        <dbReference type="Google" id="ProtNLM"/>
    </source>
</evidence>
<dbReference type="AlphaFoldDB" id="A0AAD3CZ51"/>
<dbReference type="PANTHER" id="PTHR23112:SF0">
    <property type="entry name" value="TRANSMEMBRANE PROTEIN 116"/>
    <property type="match status" value="1"/>
</dbReference>
<protein>
    <recommendedName>
        <fullName evidence="8">G-protein coupled receptors family 1 profile domain-containing protein</fullName>
    </recommendedName>
</protein>
<accession>A0AAD3CZ51</accession>
<evidence type="ECO:0000256" key="1">
    <source>
        <dbReference type="ARBA" id="ARBA00004141"/>
    </source>
</evidence>
<keyword evidence="3 5" id="KW-1133">Transmembrane helix</keyword>
<evidence type="ECO:0000313" key="6">
    <source>
        <dbReference type="EMBL" id="GFH53234.1"/>
    </source>
</evidence>
<dbReference type="PANTHER" id="PTHR23112">
    <property type="entry name" value="G PROTEIN-COUPLED RECEPTOR 157-RELATED"/>
    <property type="match status" value="1"/>
</dbReference>
<feature type="transmembrane region" description="Helical" evidence="5">
    <location>
        <begin position="18"/>
        <end position="39"/>
    </location>
</feature>
<reference evidence="6 7" key="1">
    <citation type="journal article" date="2021" name="Sci. Rep.">
        <title>The genome of the diatom Chaetoceros tenuissimus carries an ancient integrated fragment of an extant virus.</title>
        <authorList>
            <person name="Hongo Y."/>
            <person name="Kimura K."/>
            <person name="Takaki Y."/>
            <person name="Yoshida Y."/>
            <person name="Baba S."/>
            <person name="Kobayashi G."/>
            <person name="Nagasaki K."/>
            <person name="Hano T."/>
            <person name="Tomaru Y."/>
        </authorList>
    </citation>
    <scope>NUCLEOTIDE SEQUENCE [LARGE SCALE GENOMIC DNA]</scope>
    <source>
        <strain evidence="6 7">NIES-3715</strain>
    </source>
</reference>
<feature type="transmembrane region" description="Helical" evidence="5">
    <location>
        <begin position="198"/>
        <end position="218"/>
    </location>
</feature>
<evidence type="ECO:0000256" key="3">
    <source>
        <dbReference type="ARBA" id="ARBA00022989"/>
    </source>
</evidence>
<feature type="transmembrane region" description="Helical" evidence="5">
    <location>
        <begin position="138"/>
        <end position="155"/>
    </location>
</feature>
<keyword evidence="4 5" id="KW-0472">Membrane</keyword>
<evidence type="ECO:0000313" key="7">
    <source>
        <dbReference type="Proteomes" id="UP001054902"/>
    </source>
</evidence>
<feature type="transmembrane region" description="Helical" evidence="5">
    <location>
        <begin position="238"/>
        <end position="257"/>
    </location>
</feature>
<dbReference type="GO" id="GO:0004930">
    <property type="term" value="F:G protein-coupled receptor activity"/>
    <property type="evidence" value="ECO:0007669"/>
    <property type="project" value="TreeGrafter"/>
</dbReference>
<dbReference type="PROSITE" id="PS51257">
    <property type="entry name" value="PROKAR_LIPOPROTEIN"/>
    <property type="match status" value="1"/>
</dbReference>
<dbReference type="EMBL" id="BLLK01000046">
    <property type="protein sequence ID" value="GFH53234.1"/>
    <property type="molecule type" value="Genomic_DNA"/>
</dbReference>
<feature type="transmembrane region" description="Helical" evidence="5">
    <location>
        <begin position="263"/>
        <end position="285"/>
    </location>
</feature>
<keyword evidence="2 5" id="KW-0812">Transmembrane</keyword>
<comment type="subcellular location">
    <subcellularLocation>
        <location evidence="1">Membrane</location>
        <topology evidence="1">Multi-pass membrane protein</topology>
    </subcellularLocation>
</comment>
<organism evidence="6 7">
    <name type="scientific">Chaetoceros tenuissimus</name>
    <dbReference type="NCBI Taxonomy" id="426638"/>
    <lineage>
        <taxon>Eukaryota</taxon>
        <taxon>Sar</taxon>
        <taxon>Stramenopiles</taxon>
        <taxon>Ochrophyta</taxon>
        <taxon>Bacillariophyta</taxon>
        <taxon>Coscinodiscophyceae</taxon>
        <taxon>Chaetocerotophycidae</taxon>
        <taxon>Chaetocerotales</taxon>
        <taxon>Chaetocerotaceae</taxon>
        <taxon>Chaetoceros</taxon>
    </lineage>
</organism>
<comment type="caution">
    <text evidence="6">The sequence shown here is derived from an EMBL/GenBank/DDBJ whole genome shotgun (WGS) entry which is preliminary data.</text>
</comment>
<dbReference type="Proteomes" id="UP001054902">
    <property type="component" value="Unassembled WGS sequence"/>
</dbReference>
<gene>
    <name evidence="6" type="ORF">CTEN210_09710</name>
</gene>
<dbReference type="GO" id="GO:0007189">
    <property type="term" value="P:adenylate cyclase-activating G protein-coupled receptor signaling pathway"/>
    <property type="evidence" value="ECO:0007669"/>
    <property type="project" value="TreeGrafter"/>
</dbReference>